<evidence type="ECO:0000313" key="2">
    <source>
        <dbReference type="EMBL" id="PHQ34200.1"/>
    </source>
</evidence>
<comment type="caution">
    <text evidence="2">The sequence shown here is derived from an EMBL/GenBank/DDBJ whole genome shotgun (WGS) entry which is preliminary data.</text>
</comment>
<feature type="transmembrane region" description="Helical" evidence="1">
    <location>
        <begin position="12"/>
        <end position="35"/>
    </location>
</feature>
<dbReference type="EMBL" id="NIZW01000012">
    <property type="protein sequence ID" value="PHQ34200.1"/>
    <property type="molecule type" value="Genomic_DNA"/>
</dbReference>
<protein>
    <submittedName>
        <fullName evidence="2">Uncharacterized protein</fullName>
    </submittedName>
</protein>
<reference evidence="2 3" key="1">
    <citation type="submission" date="2017-06" db="EMBL/GenBank/DDBJ databases">
        <title>Description of Rhodopirellula bahusiensis sp. nov.</title>
        <authorList>
            <person name="Kizina J."/>
            <person name="Harder J."/>
        </authorList>
    </citation>
    <scope>NUCLEOTIDE SEQUENCE [LARGE SCALE GENOMIC DNA]</scope>
    <source>
        <strain evidence="2 3">SWK21</strain>
    </source>
</reference>
<evidence type="ECO:0000313" key="3">
    <source>
        <dbReference type="Proteomes" id="UP000225740"/>
    </source>
</evidence>
<name>A0A2G1W5U8_9BACT</name>
<dbReference type="AlphaFoldDB" id="A0A2G1W5U8"/>
<proteinExistence type="predicted"/>
<dbReference type="RefSeq" id="WP_099261710.1">
    <property type="nucleotide sequence ID" value="NZ_NIZW01000012.1"/>
</dbReference>
<accession>A0A2G1W5U8</accession>
<keyword evidence="1" id="KW-0472">Membrane</keyword>
<organism evidence="2 3">
    <name type="scientific">Rhodopirellula bahusiensis</name>
    <dbReference type="NCBI Taxonomy" id="2014065"/>
    <lineage>
        <taxon>Bacteria</taxon>
        <taxon>Pseudomonadati</taxon>
        <taxon>Planctomycetota</taxon>
        <taxon>Planctomycetia</taxon>
        <taxon>Pirellulales</taxon>
        <taxon>Pirellulaceae</taxon>
        <taxon>Rhodopirellula</taxon>
    </lineage>
</organism>
<dbReference type="Proteomes" id="UP000225740">
    <property type="component" value="Unassembled WGS sequence"/>
</dbReference>
<feature type="transmembrane region" description="Helical" evidence="1">
    <location>
        <begin position="115"/>
        <end position="138"/>
    </location>
</feature>
<evidence type="ECO:0000256" key="1">
    <source>
        <dbReference type="SAM" id="Phobius"/>
    </source>
</evidence>
<gene>
    <name evidence="2" type="ORF">CEE69_16285</name>
</gene>
<dbReference type="GeneID" id="90609620"/>
<keyword evidence="3" id="KW-1185">Reference proteome</keyword>
<feature type="transmembrane region" description="Helical" evidence="1">
    <location>
        <begin position="55"/>
        <end position="75"/>
    </location>
</feature>
<keyword evidence="1" id="KW-1133">Transmembrane helix</keyword>
<feature type="transmembrane region" description="Helical" evidence="1">
    <location>
        <begin position="153"/>
        <end position="172"/>
    </location>
</feature>
<sequence>MRHWPAATLRYVLVGYVLIPLVINVGINAFFGWLLFLDRDSVPVWGIPSSVCMEIIGTGFLLPLITAAISSRVLMRHLRFGMVEPLPAKEAGSGVASRITAWVGRVLQGGSFVGCLRFSFVVLPFLAVPALLVLFVFAGDSMDRLALIGVKSVYAGLCGLVVTPLIAISLLSHRTQLSTVSW</sequence>
<dbReference type="OrthoDB" id="288155at2"/>
<keyword evidence="1" id="KW-0812">Transmembrane</keyword>